<dbReference type="Gene3D" id="3.30.565.10">
    <property type="entry name" value="Histidine kinase-like ATPase, C-terminal domain"/>
    <property type="match status" value="1"/>
</dbReference>
<evidence type="ECO:0000256" key="6">
    <source>
        <dbReference type="ARBA" id="ARBA00022679"/>
    </source>
</evidence>
<dbReference type="Pfam" id="PF00512">
    <property type="entry name" value="HisKA"/>
    <property type="match status" value="1"/>
</dbReference>
<evidence type="ECO:0000256" key="3">
    <source>
        <dbReference type="ARBA" id="ARBA00012438"/>
    </source>
</evidence>
<evidence type="ECO:0000259" key="15">
    <source>
        <dbReference type="PROSITE" id="PS50112"/>
    </source>
</evidence>
<dbReference type="Proteomes" id="UP000515679">
    <property type="component" value="Chromosome"/>
</dbReference>
<dbReference type="SUPFAM" id="SSF47384">
    <property type="entry name" value="Homodimeric domain of signal transducing histidine kinase"/>
    <property type="match status" value="1"/>
</dbReference>
<evidence type="ECO:0000256" key="4">
    <source>
        <dbReference type="ARBA" id="ARBA00022475"/>
    </source>
</evidence>
<dbReference type="RefSeq" id="WP_182301281.1">
    <property type="nucleotide sequence ID" value="NZ_CP041969.1"/>
</dbReference>
<proteinExistence type="predicted"/>
<evidence type="ECO:0000259" key="14">
    <source>
        <dbReference type="PROSITE" id="PS50109"/>
    </source>
</evidence>
<gene>
    <name evidence="18" type="ORF">FPL14_01085</name>
</gene>
<evidence type="ECO:0000256" key="13">
    <source>
        <dbReference type="SAM" id="Phobius"/>
    </source>
</evidence>
<dbReference type="SMART" id="SM00304">
    <property type="entry name" value="HAMP"/>
    <property type="match status" value="1"/>
</dbReference>
<dbReference type="EMBL" id="CP041969">
    <property type="protein sequence ID" value="QMV39950.1"/>
    <property type="molecule type" value="Genomic_DNA"/>
</dbReference>
<evidence type="ECO:0000256" key="12">
    <source>
        <dbReference type="ARBA" id="ARBA00023136"/>
    </source>
</evidence>
<dbReference type="PROSITE" id="PS50112">
    <property type="entry name" value="PAS"/>
    <property type="match status" value="1"/>
</dbReference>
<dbReference type="Pfam" id="PF00672">
    <property type="entry name" value="HAMP"/>
    <property type="match status" value="1"/>
</dbReference>
<reference evidence="18 19" key="1">
    <citation type="submission" date="2019-07" db="EMBL/GenBank/DDBJ databases">
        <authorList>
            <person name="Kim J.K."/>
            <person name="Cheong H.-M."/>
            <person name="Choi Y."/>
            <person name="Hwang K.J."/>
            <person name="Lee S."/>
            <person name="Choi C."/>
        </authorList>
    </citation>
    <scope>NUCLEOTIDE SEQUENCE [LARGE SCALE GENOMIC DNA]</scope>
    <source>
        <strain evidence="18 19">KS 22</strain>
    </source>
</reference>
<dbReference type="Gene3D" id="6.10.340.10">
    <property type="match status" value="1"/>
</dbReference>
<keyword evidence="4" id="KW-1003">Cell membrane</keyword>
<dbReference type="SUPFAM" id="SSF55874">
    <property type="entry name" value="ATPase domain of HSP90 chaperone/DNA topoisomerase II/histidine kinase"/>
    <property type="match status" value="1"/>
</dbReference>
<dbReference type="Gene3D" id="3.30.450.20">
    <property type="entry name" value="PAS domain"/>
    <property type="match status" value="1"/>
</dbReference>
<evidence type="ECO:0000256" key="11">
    <source>
        <dbReference type="ARBA" id="ARBA00023012"/>
    </source>
</evidence>
<dbReference type="AlphaFoldDB" id="A0A7G5BSL6"/>
<dbReference type="PROSITE" id="PS50109">
    <property type="entry name" value="HIS_KIN"/>
    <property type="match status" value="1"/>
</dbReference>
<comment type="catalytic activity">
    <reaction evidence="1">
        <text>ATP + protein L-histidine = ADP + protein N-phospho-L-histidine.</text>
        <dbReference type="EC" id="2.7.13.3"/>
    </reaction>
</comment>
<dbReference type="SUPFAM" id="SSF158472">
    <property type="entry name" value="HAMP domain-like"/>
    <property type="match status" value="1"/>
</dbReference>
<dbReference type="PANTHER" id="PTHR43065">
    <property type="entry name" value="SENSOR HISTIDINE KINASE"/>
    <property type="match status" value="1"/>
</dbReference>
<dbReference type="EC" id="2.7.13.3" evidence="3"/>
<evidence type="ECO:0000259" key="17">
    <source>
        <dbReference type="PROSITE" id="PS50885"/>
    </source>
</evidence>
<feature type="domain" description="Histidine kinase" evidence="14">
    <location>
        <begin position="550"/>
        <end position="757"/>
    </location>
</feature>
<keyword evidence="13" id="KW-0812">Transmembrane</keyword>
<sequence length="760" mass="85612">MSIKAKLSLLISIFVTLILTLNISIYYYSSKNELEDNVRQEMVTIAKQIGTSLDAAEKSKKFMEDTIGEKLRATAVAAKSELDPSIVNVTNEQLAKLSTSLGVDHISLWKRTQDNIVVLKSSEPSELNMGSKSWDYWYTAFNQLLDDRKVTIPQGQKLLNYWSGPYQYASSDPERVNKWGYYYDGTTDYIINPYINAQVFLDYENKIGTTSLINHLLEDNPDIVGITGFDPRFFGKPQIVKVKKGKVVHNLDVRDVPFGDYTFQDKDNDVANVRLAAQSGQIVTTTFTQNGKEVIKSFIPLSKETPYVISVNFDYGAIKDELNRQLFIHSVISFSLIVASWIASYLISGFLIRPLHQILNYVNEIAEGKFDSKIAIRSQDELGLLSSRVNAMADNLHSVMGRLRDSAEELRNTKEYLESFVNHTSDAIHVTNLQGRIIQVNDAFETMYGWSREESLNRKLKHIPEGLRQEYEELRMRIERGQSVADYETMRLRKDSRTIDVSITLSPIRDEEDRIMAFAEISRNITARKQTEEVIRRSEKLSVIGQLAAGVAHEIRNPLTTLRGFVQLNKQQGALSDAYLDVMLSELDRINFIVSEFLILAKPQIGQFVPVDIRSLLQDMVSLLDSQASLINASFETRFAGPIPPVECDANQLKQVFINIIKNSLEAMEQGGGTITVELEFDSADQAAVIRVKDQGHGISEEDLPKLCEPFFTSKASGNGLGLMVSHRIIANHKGTMSFSSKLGKGTCVEIRLPARDRVI</sequence>
<keyword evidence="7" id="KW-0547">Nucleotide-binding</keyword>
<dbReference type="PANTHER" id="PTHR43065:SF34">
    <property type="entry name" value="SPORULATION KINASE A"/>
    <property type="match status" value="1"/>
</dbReference>
<feature type="domain" description="HAMP" evidence="17">
    <location>
        <begin position="349"/>
        <end position="401"/>
    </location>
</feature>
<evidence type="ECO:0000256" key="10">
    <source>
        <dbReference type="ARBA" id="ARBA00022969"/>
    </source>
</evidence>
<keyword evidence="13" id="KW-1133">Transmembrane helix</keyword>
<evidence type="ECO:0000259" key="16">
    <source>
        <dbReference type="PROSITE" id="PS50113"/>
    </source>
</evidence>
<dbReference type="GO" id="GO:0030435">
    <property type="term" value="P:sporulation resulting in formation of a cellular spore"/>
    <property type="evidence" value="ECO:0007669"/>
    <property type="project" value="UniProtKB-KW"/>
</dbReference>
<dbReference type="PROSITE" id="PS50113">
    <property type="entry name" value="PAC"/>
    <property type="match status" value="1"/>
</dbReference>
<dbReference type="SUPFAM" id="SSF55785">
    <property type="entry name" value="PYP-like sensor domain (PAS domain)"/>
    <property type="match status" value="1"/>
</dbReference>
<evidence type="ECO:0000256" key="5">
    <source>
        <dbReference type="ARBA" id="ARBA00022553"/>
    </source>
</evidence>
<dbReference type="InterPro" id="IPR003660">
    <property type="entry name" value="HAMP_dom"/>
</dbReference>
<dbReference type="NCBIfam" id="TIGR00229">
    <property type="entry name" value="sensory_box"/>
    <property type="match status" value="1"/>
</dbReference>
<keyword evidence="19" id="KW-1185">Reference proteome</keyword>
<dbReference type="Pfam" id="PF13426">
    <property type="entry name" value="PAS_9"/>
    <property type="match status" value="1"/>
</dbReference>
<comment type="subcellular location">
    <subcellularLocation>
        <location evidence="2">Cell membrane</location>
        <topology evidence="2">Multi-pass membrane protein</topology>
    </subcellularLocation>
</comment>
<protein>
    <recommendedName>
        <fullName evidence="3">histidine kinase</fullName>
        <ecNumber evidence="3">2.7.13.3</ecNumber>
    </recommendedName>
</protein>
<dbReference type="CDD" id="cd00082">
    <property type="entry name" value="HisKA"/>
    <property type="match status" value="1"/>
</dbReference>
<dbReference type="CDD" id="cd06225">
    <property type="entry name" value="HAMP"/>
    <property type="match status" value="1"/>
</dbReference>
<dbReference type="InterPro" id="IPR036890">
    <property type="entry name" value="HATPase_C_sf"/>
</dbReference>
<accession>A0A7G5BSL6</accession>
<dbReference type="SMART" id="SM00388">
    <property type="entry name" value="HisKA"/>
    <property type="match status" value="1"/>
</dbReference>
<dbReference type="InterPro" id="IPR000014">
    <property type="entry name" value="PAS"/>
</dbReference>
<dbReference type="InterPro" id="IPR004358">
    <property type="entry name" value="Sig_transdc_His_kin-like_C"/>
</dbReference>
<dbReference type="InterPro" id="IPR036097">
    <property type="entry name" value="HisK_dim/P_sf"/>
</dbReference>
<dbReference type="InterPro" id="IPR003594">
    <property type="entry name" value="HATPase_dom"/>
</dbReference>
<evidence type="ECO:0000256" key="7">
    <source>
        <dbReference type="ARBA" id="ARBA00022741"/>
    </source>
</evidence>
<dbReference type="InterPro" id="IPR005467">
    <property type="entry name" value="His_kinase_dom"/>
</dbReference>
<dbReference type="InterPro" id="IPR035965">
    <property type="entry name" value="PAS-like_dom_sf"/>
</dbReference>
<dbReference type="InterPro" id="IPR003661">
    <property type="entry name" value="HisK_dim/P_dom"/>
</dbReference>
<dbReference type="SMART" id="SM00091">
    <property type="entry name" value="PAS"/>
    <property type="match status" value="1"/>
</dbReference>
<keyword evidence="11" id="KW-0902">Two-component regulatory system</keyword>
<keyword evidence="9" id="KW-0067">ATP-binding</keyword>
<dbReference type="KEGG" id="cchl:FPL14_01085"/>
<name>A0A7G5BSL6_9BACL</name>
<dbReference type="SMART" id="SM00387">
    <property type="entry name" value="HATPase_c"/>
    <property type="match status" value="1"/>
</dbReference>
<dbReference type="PRINTS" id="PR00344">
    <property type="entry name" value="BCTRLSENSOR"/>
</dbReference>
<keyword evidence="8" id="KW-0418">Kinase</keyword>
<dbReference type="Pfam" id="PF02518">
    <property type="entry name" value="HATPase_c"/>
    <property type="match status" value="1"/>
</dbReference>
<keyword evidence="6" id="KW-0808">Transferase</keyword>
<dbReference type="GO" id="GO:0005524">
    <property type="term" value="F:ATP binding"/>
    <property type="evidence" value="ECO:0007669"/>
    <property type="project" value="UniProtKB-KW"/>
</dbReference>
<feature type="domain" description="PAS" evidence="15">
    <location>
        <begin position="413"/>
        <end position="460"/>
    </location>
</feature>
<feature type="domain" description="PAC" evidence="16">
    <location>
        <begin position="485"/>
        <end position="537"/>
    </location>
</feature>
<evidence type="ECO:0000256" key="1">
    <source>
        <dbReference type="ARBA" id="ARBA00000085"/>
    </source>
</evidence>
<evidence type="ECO:0000256" key="9">
    <source>
        <dbReference type="ARBA" id="ARBA00022840"/>
    </source>
</evidence>
<dbReference type="GO" id="GO:0000155">
    <property type="term" value="F:phosphorelay sensor kinase activity"/>
    <property type="evidence" value="ECO:0007669"/>
    <property type="project" value="InterPro"/>
</dbReference>
<evidence type="ECO:0000313" key="18">
    <source>
        <dbReference type="EMBL" id="QMV39950.1"/>
    </source>
</evidence>
<dbReference type="PROSITE" id="PS50885">
    <property type="entry name" value="HAMP"/>
    <property type="match status" value="1"/>
</dbReference>
<feature type="transmembrane region" description="Helical" evidence="13">
    <location>
        <begin position="7"/>
        <end position="28"/>
    </location>
</feature>
<keyword evidence="10" id="KW-0749">Sporulation</keyword>
<dbReference type="FunFam" id="1.10.287.130:FF:000040">
    <property type="entry name" value="PAS domain-containing sensor histidine kinase"/>
    <property type="match status" value="1"/>
</dbReference>
<keyword evidence="12 13" id="KW-0472">Membrane</keyword>
<dbReference type="CDD" id="cd00130">
    <property type="entry name" value="PAS"/>
    <property type="match status" value="1"/>
</dbReference>
<keyword evidence="5" id="KW-0597">Phosphoprotein</keyword>
<dbReference type="InterPro" id="IPR000700">
    <property type="entry name" value="PAS-assoc_C"/>
</dbReference>
<dbReference type="Gene3D" id="1.10.287.130">
    <property type="match status" value="1"/>
</dbReference>
<evidence type="ECO:0000256" key="8">
    <source>
        <dbReference type="ARBA" id="ARBA00022777"/>
    </source>
</evidence>
<organism evidence="18 19">
    <name type="scientific">Cohnella cholangitidis</name>
    <dbReference type="NCBI Taxonomy" id="2598458"/>
    <lineage>
        <taxon>Bacteria</taxon>
        <taxon>Bacillati</taxon>
        <taxon>Bacillota</taxon>
        <taxon>Bacilli</taxon>
        <taxon>Bacillales</taxon>
        <taxon>Paenibacillaceae</taxon>
        <taxon>Cohnella</taxon>
    </lineage>
</organism>
<dbReference type="GO" id="GO:0005886">
    <property type="term" value="C:plasma membrane"/>
    <property type="evidence" value="ECO:0007669"/>
    <property type="project" value="UniProtKB-SubCell"/>
</dbReference>
<evidence type="ECO:0000313" key="19">
    <source>
        <dbReference type="Proteomes" id="UP000515679"/>
    </source>
</evidence>
<evidence type="ECO:0000256" key="2">
    <source>
        <dbReference type="ARBA" id="ARBA00004651"/>
    </source>
</evidence>